<dbReference type="InterPro" id="IPR036390">
    <property type="entry name" value="WH_DNA-bd_sf"/>
</dbReference>
<dbReference type="Gene3D" id="1.10.10.10">
    <property type="entry name" value="Winged helix-like DNA-binding domain superfamily/Winged helix DNA-binding domain"/>
    <property type="match status" value="1"/>
</dbReference>
<dbReference type="PROSITE" id="PS50949">
    <property type="entry name" value="HTH_GNTR"/>
    <property type="match status" value="1"/>
</dbReference>
<gene>
    <name evidence="5" type="ORF">CRV08_06540</name>
</gene>
<dbReference type="SUPFAM" id="SSF48008">
    <property type="entry name" value="GntR ligand-binding domain-like"/>
    <property type="match status" value="1"/>
</dbReference>
<keyword evidence="1" id="KW-0805">Transcription regulation</keyword>
<evidence type="ECO:0000256" key="3">
    <source>
        <dbReference type="ARBA" id="ARBA00023163"/>
    </source>
</evidence>
<evidence type="ECO:0000313" key="6">
    <source>
        <dbReference type="Proteomes" id="UP000290172"/>
    </source>
</evidence>
<protein>
    <submittedName>
        <fullName evidence="5">GntR family transcriptional regulator</fullName>
    </submittedName>
</protein>
<dbReference type="PANTHER" id="PTHR43537:SF53">
    <property type="entry name" value="HTH-TYPE TRANSCRIPTIONAL REPRESSOR NANR"/>
    <property type="match status" value="1"/>
</dbReference>
<dbReference type="Pfam" id="PF07729">
    <property type="entry name" value="FCD"/>
    <property type="match status" value="1"/>
</dbReference>
<organism evidence="5 6">
    <name type="scientific">Halarcobacter ebronensis</name>
    <dbReference type="NCBI Taxonomy" id="1462615"/>
    <lineage>
        <taxon>Bacteria</taxon>
        <taxon>Pseudomonadati</taxon>
        <taxon>Campylobacterota</taxon>
        <taxon>Epsilonproteobacteria</taxon>
        <taxon>Campylobacterales</taxon>
        <taxon>Arcobacteraceae</taxon>
        <taxon>Halarcobacter</taxon>
    </lineage>
</organism>
<evidence type="ECO:0000313" key="5">
    <source>
        <dbReference type="EMBL" id="RXJ68483.1"/>
    </source>
</evidence>
<dbReference type="PANTHER" id="PTHR43537">
    <property type="entry name" value="TRANSCRIPTIONAL REGULATOR, GNTR FAMILY"/>
    <property type="match status" value="1"/>
</dbReference>
<feature type="domain" description="HTH gntR-type" evidence="4">
    <location>
        <begin position="7"/>
        <end position="74"/>
    </location>
</feature>
<sequence length="228" mass="26177">MNKKDLFTLEDNIVNFIFDAIFTKNLQPGTKLSESVLAKELNTSRDVVRKAFSKLQTMGILSYKKNQGFNVVWISEEDAKDIFATRKIIESGIVEIVTKRHSKENLDLSALLENIDTEEYLKLSHRNGEYVKSSCDFHLNLAALSENEFLINALKPLIPLSILAALIYEDENTEFSSYDEHRVLIDKIKSNNVTNAKDYMSVHLDHCFEVLDFDLESTTRKNKFIFAN</sequence>
<keyword evidence="3" id="KW-0804">Transcription</keyword>
<dbReference type="Pfam" id="PF00392">
    <property type="entry name" value="GntR"/>
    <property type="match status" value="1"/>
</dbReference>
<proteinExistence type="predicted"/>
<dbReference type="GO" id="GO:0003677">
    <property type="term" value="F:DNA binding"/>
    <property type="evidence" value="ECO:0007669"/>
    <property type="project" value="UniProtKB-KW"/>
</dbReference>
<dbReference type="SMART" id="SM00345">
    <property type="entry name" value="HTH_GNTR"/>
    <property type="match status" value="1"/>
</dbReference>
<evidence type="ECO:0000256" key="2">
    <source>
        <dbReference type="ARBA" id="ARBA00023125"/>
    </source>
</evidence>
<keyword evidence="2" id="KW-0238">DNA-binding</keyword>
<comment type="caution">
    <text evidence="5">The sequence shown here is derived from an EMBL/GenBank/DDBJ whole genome shotgun (WGS) entry which is preliminary data.</text>
</comment>
<evidence type="ECO:0000256" key="1">
    <source>
        <dbReference type="ARBA" id="ARBA00023015"/>
    </source>
</evidence>
<dbReference type="InterPro" id="IPR000524">
    <property type="entry name" value="Tscrpt_reg_HTH_GntR"/>
</dbReference>
<accession>A0A4Q0YEA7</accession>
<dbReference type="Proteomes" id="UP000290172">
    <property type="component" value="Unassembled WGS sequence"/>
</dbReference>
<dbReference type="RefSeq" id="WP_128980325.1">
    <property type="nucleotide sequence ID" value="NZ_PDKJ01000005.1"/>
</dbReference>
<dbReference type="InterPro" id="IPR008920">
    <property type="entry name" value="TF_FadR/GntR_C"/>
</dbReference>
<reference evidence="5 6" key="1">
    <citation type="submission" date="2017-10" db="EMBL/GenBank/DDBJ databases">
        <title>Genomics of the genus Arcobacter.</title>
        <authorList>
            <person name="Perez-Cataluna A."/>
            <person name="Figueras M.J."/>
        </authorList>
    </citation>
    <scope>NUCLEOTIDE SEQUENCE [LARGE SCALE GENOMIC DNA]</scope>
    <source>
        <strain evidence="5 6">CECT 8993</strain>
    </source>
</reference>
<dbReference type="Gene3D" id="1.20.120.530">
    <property type="entry name" value="GntR ligand-binding domain-like"/>
    <property type="match status" value="1"/>
</dbReference>
<dbReference type="SUPFAM" id="SSF46785">
    <property type="entry name" value="Winged helix' DNA-binding domain"/>
    <property type="match status" value="1"/>
</dbReference>
<dbReference type="EMBL" id="PDKJ01000005">
    <property type="protein sequence ID" value="RXJ68483.1"/>
    <property type="molecule type" value="Genomic_DNA"/>
</dbReference>
<evidence type="ECO:0000259" key="4">
    <source>
        <dbReference type="PROSITE" id="PS50949"/>
    </source>
</evidence>
<dbReference type="InterPro" id="IPR036388">
    <property type="entry name" value="WH-like_DNA-bd_sf"/>
</dbReference>
<dbReference type="AlphaFoldDB" id="A0A4Q0YEA7"/>
<dbReference type="InterPro" id="IPR011711">
    <property type="entry name" value="GntR_C"/>
</dbReference>
<name>A0A4Q0YEA7_9BACT</name>
<dbReference type="GO" id="GO:0003700">
    <property type="term" value="F:DNA-binding transcription factor activity"/>
    <property type="evidence" value="ECO:0007669"/>
    <property type="project" value="InterPro"/>
</dbReference>